<dbReference type="InterPro" id="IPR029479">
    <property type="entry name" value="Nitroreductase"/>
</dbReference>
<organism evidence="3 4">
    <name type="scientific">Nesterenkonia salmonea</name>
    <dbReference type="NCBI Taxonomy" id="1804987"/>
    <lineage>
        <taxon>Bacteria</taxon>
        <taxon>Bacillati</taxon>
        <taxon>Actinomycetota</taxon>
        <taxon>Actinomycetes</taxon>
        <taxon>Micrococcales</taxon>
        <taxon>Micrococcaceae</taxon>
        <taxon>Nesterenkonia</taxon>
    </lineage>
</organism>
<feature type="region of interest" description="Disordered" evidence="1">
    <location>
        <begin position="180"/>
        <end position="206"/>
    </location>
</feature>
<dbReference type="SUPFAM" id="SSF55469">
    <property type="entry name" value="FMN-dependent nitroreductase-like"/>
    <property type="match status" value="1"/>
</dbReference>
<dbReference type="PANTHER" id="PTHR43543">
    <property type="entry name" value="MALONIC SEMIALDEHYDE REDUCTASE RUTE-RELATED"/>
    <property type="match status" value="1"/>
</dbReference>
<dbReference type="PANTHER" id="PTHR43543:SF1">
    <property type="entry name" value="MALONIC SEMIALDEHYDE REDUCTASE RUTE-RELATED"/>
    <property type="match status" value="1"/>
</dbReference>
<sequence length="206" mass="22762">MPAQTAVKVLDRETRGALFAQRHTTNTFTDAFVDVSIIKAAYDDARFAPVSMNSQPLRLTLVEPGASRDKLVEHMMRGNKDTTAAAPMSLVIAYDLNWHHHMGELFPAVPGLQDTFEDKVENRHSMGRDNTFIQLGYFLLALRAHGLEVGPMTGIDAAGIDRAFHTSTGWNTIAVVNVGHEPNPDDERAQSPRGHRLDFDQISQGV</sequence>
<name>A0A5R9BBK5_9MICC</name>
<gene>
    <name evidence="3" type="ORF">FEF26_09275</name>
</gene>
<feature type="compositionally biased region" description="Basic and acidic residues" evidence="1">
    <location>
        <begin position="182"/>
        <end position="199"/>
    </location>
</feature>
<dbReference type="InterPro" id="IPR000415">
    <property type="entry name" value="Nitroreductase-like"/>
</dbReference>
<comment type="caution">
    <text evidence="3">The sequence shown here is derived from an EMBL/GenBank/DDBJ whole genome shotgun (WGS) entry which is preliminary data.</text>
</comment>
<reference evidence="3 4" key="1">
    <citation type="submission" date="2019-05" db="EMBL/GenBank/DDBJ databases">
        <title>Nesterenkonia sp. GY074 isolated from the Southern Atlantic Ocean.</title>
        <authorList>
            <person name="Zhang G."/>
        </authorList>
    </citation>
    <scope>NUCLEOTIDE SEQUENCE [LARGE SCALE GENOMIC DNA]</scope>
    <source>
        <strain evidence="3 4">GY074</strain>
    </source>
</reference>
<dbReference type="Proteomes" id="UP000310458">
    <property type="component" value="Unassembled WGS sequence"/>
</dbReference>
<dbReference type="OrthoDB" id="9784375at2"/>
<dbReference type="GO" id="GO:0035527">
    <property type="term" value="F:3-hydroxypropionate dehydrogenase (NADP+) activity"/>
    <property type="evidence" value="ECO:0007669"/>
    <property type="project" value="UniProtKB-EC"/>
</dbReference>
<dbReference type="RefSeq" id="WP_138253252.1">
    <property type="nucleotide sequence ID" value="NZ_VAVZ01000023.1"/>
</dbReference>
<dbReference type="Gene3D" id="3.40.109.10">
    <property type="entry name" value="NADH Oxidase"/>
    <property type="match status" value="1"/>
</dbReference>
<dbReference type="Pfam" id="PF00881">
    <property type="entry name" value="Nitroreductase"/>
    <property type="match status" value="1"/>
</dbReference>
<keyword evidence="3" id="KW-0560">Oxidoreductase</keyword>
<dbReference type="NCBIfam" id="NF003768">
    <property type="entry name" value="PRK05365.1"/>
    <property type="match status" value="1"/>
</dbReference>
<keyword evidence="4" id="KW-1185">Reference proteome</keyword>
<evidence type="ECO:0000313" key="3">
    <source>
        <dbReference type="EMBL" id="TLP96381.1"/>
    </source>
</evidence>
<dbReference type="AlphaFoldDB" id="A0A5R9BBK5"/>
<protein>
    <submittedName>
        <fullName evidence="3">Malonic semialdehyde reductase</fullName>
        <ecNumber evidence="3">1.1.1.298</ecNumber>
    </submittedName>
</protein>
<dbReference type="InterPro" id="IPR050461">
    <property type="entry name" value="Nitroreductase_HadB/RutE"/>
</dbReference>
<dbReference type="EMBL" id="VAVZ01000023">
    <property type="protein sequence ID" value="TLP96381.1"/>
    <property type="molecule type" value="Genomic_DNA"/>
</dbReference>
<evidence type="ECO:0000256" key="1">
    <source>
        <dbReference type="SAM" id="MobiDB-lite"/>
    </source>
</evidence>
<dbReference type="EC" id="1.1.1.298" evidence="3"/>
<evidence type="ECO:0000259" key="2">
    <source>
        <dbReference type="Pfam" id="PF00881"/>
    </source>
</evidence>
<proteinExistence type="predicted"/>
<accession>A0A5R9BBK5</accession>
<feature type="domain" description="Nitroreductase" evidence="2">
    <location>
        <begin position="20"/>
        <end position="180"/>
    </location>
</feature>
<evidence type="ECO:0000313" key="4">
    <source>
        <dbReference type="Proteomes" id="UP000310458"/>
    </source>
</evidence>